<gene>
    <name evidence="2" type="ORF">BCY86_04640</name>
</gene>
<feature type="domain" description="PPM-type phosphatase" evidence="1">
    <location>
        <begin position="9"/>
        <end position="256"/>
    </location>
</feature>
<dbReference type="InterPro" id="IPR036457">
    <property type="entry name" value="PPM-type-like_dom_sf"/>
</dbReference>
<dbReference type="Pfam" id="PF13672">
    <property type="entry name" value="PP2C_2"/>
    <property type="match status" value="1"/>
</dbReference>
<keyword evidence="3" id="KW-1185">Reference proteome</keyword>
<proteinExistence type="predicted"/>
<dbReference type="SMART" id="SM00331">
    <property type="entry name" value="PP2C_SIG"/>
    <property type="match status" value="1"/>
</dbReference>
<dbReference type="InterPro" id="IPR015655">
    <property type="entry name" value="PP2C"/>
</dbReference>
<name>A0A1L6MX73_9BACT</name>
<dbReference type="PROSITE" id="PS51746">
    <property type="entry name" value="PPM_2"/>
    <property type="match status" value="1"/>
</dbReference>
<reference evidence="2 3" key="1">
    <citation type="submission" date="2016-08" db="EMBL/GenBank/DDBJ databases">
        <title>Identification and validation of antigenic proteins from Pajaroellobacter abortibovis using de-novo genome sequence assembly and reverse vaccinology.</title>
        <authorList>
            <person name="Welly B.T."/>
            <person name="Miller M.R."/>
            <person name="Stott J.L."/>
            <person name="Blanchard M.T."/>
            <person name="Islas-Trejo A.D."/>
            <person name="O'Rourke S.M."/>
            <person name="Young A.E."/>
            <person name="Medrano J.F."/>
            <person name="Van Eenennaam A.L."/>
        </authorList>
    </citation>
    <scope>NUCLEOTIDE SEQUENCE [LARGE SCALE GENOMIC DNA]</scope>
    <source>
        <strain evidence="2 3">BTF92-0548A/99-0131</strain>
    </source>
</reference>
<dbReference type="GO" id="GO:0004722">
    <property type="term" value="F:protein serine/threonine phosphatase activity"/>
    <property type="evidence" value="ECO:0007669"/>
    <property type="project" value="InterPro"/>
</dbReference>
<accession>A0A1L6MX73</accession>
<dbReference type="NCBIfam" id="NF033484">
    <property type="entry name" value="Stp1_PP2C_phos"/>
    <property type="match status" value="1"/>
</dbReference>
<sequence>MSAVMRAIAAGVSDVGLQRHHNEDSFLIMREHDIFIVADGMGGHRAGDVASQLAIEAITTFFQSTAHGHITGPFYFDTQLSEKENRFLASIHFANKKIFEKSNRVHQCYGMGTTIVGAMFNSIQNRMLIGHVGDSRCYRIRKSTIQLLTNDHSLYNEYLVDMPNLTEQQLQELPRNVITRALGMQEQVVVDFNYDNTHAGDIYLLCSDGLSSMLSEQEIHQIVVHSQTIQNTCQQLVQRANERGGTDNITVIVIHIE</sequence>
<dbReference type="STRING" id="1882918.BCY86_04640"/>
<dbReference type="AlphaFoldDB" id="A0A1L6MX73"/>
<organism evidence="2 3">
    <name type="scientific">Pajaroellobacter abortibovis</name>
    <dbReference type="NCBI Taxonomy" id="1882918"/>
    <lineage>
        <taxon>Bacteria</taxon>
        <taxon>Pseudomonadati</taxon>
        <taxon>Myxococcota</taxon>
        <taxon>Polyangia</taxon>
        <taxon>Polyangiales</taxon>
        <taxon>Polyangiaceae</taxon>
    </lineage>
</organism>
<protein>
    <submittedName>
        <fullName evidence="2">Phosphoprotein phosphatase</fullName>
    </submittedName>
</protein>
<dbReference type="InterPro" id="IPR001932">
    <property type="entry name" value="PPM-type_phosphatase-like_dom"/>
</dbReference>
<evidence type="ECO:0000313" key="2">
    <source>
        <dbReference type="EMBL" id="APS00046.1"/>
    </source>
</evidence>
<dbReference type="SMART" id="SM00332">
    <property type="entry name" value="PP2Cc"/>
    <property type="match status" value="1"/>
</dbReference>
<dbReference type="Proteomes" id="UP000185544">
    <property type="component" value="Chromosome"/>
</dbReference>
<dbReference type="Gene3D" id="3.60.40.10">
    <property type="entry name" value="PPM-type phosphatase domain"/>
    <property type="match status" value="1"/>
</dbReference>
<dbReference type="KEGG" id="pabo:BCY86_04640"/>
<dbReference type="CDD" id="cd00143">
    <property type="entry name" value="PP2Cc"/>
    <property type="match status" value="1"/>
</dbReference>
<evidence type="ECO:0000259" key="1">
    <source>
        <dbReference type="PROSITE" id="PS51746"/>
    </source>
</evidence>
<dbReference type="PANTHER" id="PTHR47992">
    <property type="entry name" value="PROTEIN PHOSPHATASE"/>
    <property type="match status" value="1"/>
</dbReference>
<dbReference type="SUPFAM" id="SSF81606">
    <property type="entry name" value="PP2C-like"/>
    <property type="match status" value="1"/>
</dbReference>
<evidence type="ECO:0000313" key="3">
    <source>
        <dbReference type="Proteomes" id="UP000185544"/>
    </source>
</evidence>
<dbReference type="EMBL" id="CP016908">
    <property type="protein sequence ID" value="APS00046.1"/>
    <property type="molecule type" value="Genomic_DNA"/>
</dbReference>